<organism evidence="1">
    <name type="scientific">bioreactor metagenome</name>
    <dbReference type="NCBI Taxonomy" id="1076179"/>
    <lineage>
        <taxon>unclassified sequences</taxon>
        <taxon>metagenomes</taxon>
        <taxon>ecological metagenomes</taxon>
    </lineage>
</organism>
<dbReference type="AntiFam" id="ANF00232">
    <property type="entry name" value="Shadow ORF (opposite metK)"/>
</dbReference>
<comment type="caution">
    <text evidence="1">The sequence shown here is derived from an EMBL/GenBank/DDBJ whole genome shotgun (WGS) entry which is preliminary data.</text>
</comment>
<name>A0A645E248_9ZZZZ</name>
<protein>
    <submittedName>
        <fullName evidence="1">Uncharacterized protein</fullName>
    </submittedName>
</protein>
<dbReference type="EMBL" id="VSSQ01041468">
    <property type="protein sequence ID" value="MPM94903.1"/>
    <property type="molecule type" value="Genomic_DNA"/>
</dbReference>
<proteinExistence type="predicted"/>
<dbReference type="AlphaFoldDB" id="A0A645E248"/>
<reference evidence="1" key="1">
    <citation type="submission" date="2019-08" db="EMBL/GenBank/DDBJ databases">
        <authorList>
            <person name="Kucharzyk K."/>
            <person name="Murdoch R.W."/>
            <person name="Higgins S."/>
            <person name="Loffler F."/>
        </authorList>
    </citation>
    <scope>NUCLEOTIDE SEQUENCE</scope>
</reference>
<sequence length="202" mass="21969">MAIGGRLPIYGLSQAQPFNDRLGPKIKVLLHQGLDRPVFHCSRALGIHQNAYGPGYADRISQLNLAAFSQASRHNVFRRIPGRIGGATIYLGGILAGKAAAAVAAIAAIGIHDDFAAGKAAVSIGPADDETARWVYKHPGILPPVLLRYHRQDDMAQNILPHLLHICIRIMLGGNNHRVHGHRPPILVFYRHLAFSIRSKIG</sequence>
<gene>
    <name evidence="1" type="ORF">SDC9_142052</name>
</gene>
<evidence type="ECO:0000313" key="1">
    <source>
        <dbReference type="EMBL" id="MPM94903.1"/>
    </source>
</evidence>
<accession>A0A645E248</accession>